<dbReference type="AlphaFoldDB" id="A0A915LDJ9"/>
<accession>A0A915LDJ9</accession>
<keyword evidence="2" id="KW-1185">Reference proteome</keyword>
<name>A0A915LDJ9_MELJA</name>
<dbReference type="InterPro" id="IPR040128">
    <property type="entry name" value="T25E4.2-like"/>
</dbReference>
<feature type="transmembrane region" description="Helical" evidence="1">
    <location>
        <begin position="308"/>
        <end position="331"/>
    </location>
</feature>
<dbReference type="PANTHER" id="PTHR22714">
    <property type="entry name" value="PROTEIN CBG02446-RELATED"/>
    <property type="match status" value="1"/>
</dbReference>
<protein>
    <submittedName>
        <fullName evidence="3">Ionotropic receptor</fullName>
    </submittedName>
</protein>
<keyword evidence="1" id="KW-0472">Membrane</keyword>
<dbReference type="Proteomes" id="UP000887561">
    <property type="component" value="Unplaced"/>
</dbReference>
<feature type="transmembrane region" description="Helical" evidence="1">
    <location>
        <begin position="181"/>
        <end position="205"/>
    </location>
</feature>
<dbReference type="SUPFAM" id="SSF53850">
    <property type="entry name" value="Periplasmic binding protein-like II"/>
    <property type="match status" value="1"/>
</dbReference>
<dbReference type="WBParaSite" id="scaffold104_cov161.g280">
    <property type="protein sequence ID" value="scaffold104_cov161.g280"/>
    <property type="gene ID" value="scaffold104_cov161.g280"/>
</dbReference>
<proteinExistence type="predicted"/>
<dbReference type="PANTHER" id="PTHR22714:SF7">
    <property type="entry name" value="SOLUTE-BINDING PROTEIN FAMILY 3_N-TERMINAL DOMAIN-CONTAINING PROTEIN"/>
    <property type="match status" value="1"/>
</dbReference>
<keyword evidence="1" id="KW-1133">Transmembrane helix</keyword>
<evidence type="ECO:0000256" key="1">
    <source>
        <dbReference type="SAM" id="Phobius"/>
    </source>
</evidence>
<feature type="transmembrane region" description="Helical" evidence="1">
    <location>
        <begin position="351"/>
        <end position="370"/>
    </location>
</feature>
<sequence>MLADSLHLEIEQIIIESKIGSVNWGHQFDPSTEDAEKAFTPNYGLQIRGNWTGILGLLEAGLADTVCTLYPYTEQKAKFFNFSHPITGVRDIYIAKPRRKSLSVALWNAFFPYERSLWFLLLFFLLLQCGVASLVANMEYRLNLRPTYNPLEKMWQYLRLQIHQATEFQTPFFLQSGNLAFIFYALIQATLFTQLYTAVLLSSFFEMLNFTRMSHLRNLASALDTNPIRVVDNVSVALDFVERRTYDKYFFNDFNTGKIPNCIKSDGFNGGGLATSTSSGDDDANYRESFSRQFSSNSARDASRSLDIFATFGIFLIALLGFGLAFIAFIFELIIHSKSQRILRKWRTRRALIMGNPTMPINLMLIARGFKEARQQQQQRAYKFGVSTSLSSTVAVERNELLMIPADLLNAKKAPPRLSKTVGRSWWRHKVREGHLNKTNNNSTFSNTNSCGGNSVADSWDRQRSVISALTLAAISIQNEEKQKEDKVVINEENKEEKEIELRNRKENSSKNVATQILKCGNWAVLTNRSDDVCIKNADEYFDCSERKWARTAF</sequence>
<organism evidence="2 3">
    <name type="scientific">Meloidogyne javanica</name>
    <name type="common">Root-knot nematode worm</name>
    <dbReference type="NCBI Taxonomy" id="6303"/>
    <lineage>
        <taxon>Eukaryota</taxon>
        <taxon>Metazoa</taxon>
        <taxon>Ecdysozoa</taxon>
        <taxon>Nematoda</taxon>
        <taxon>Chromadorea</taxon>
        <taxon>Rhabditida</taxon>
        <taxon>Tylenchina</taxon>
        <taxon>Tylenchomorpha</taxon>
        <taxon>Tylenchoidea</taxon>
        <taxon>Meloidogynidae</taxon>
        <taxon>Meloidogyninae</taxon>
        <taxon>Meloidogyne</taxon>
        <taxon>Meloidogyne incognita group</taxon>
    </lineage>
</organism>
<feature type="transmembrane region" description="Helical" evidence="1">
    <location>
        <begin position="117"/>
        <end position="136"/>
    </location>
</feature>
<evidence type="ECO:0000313" key="2">
    <source>
        <dbReference type="Proteomes" id="UP000887561"/>
    </source>
</evidence>
<dbReference type="Gene3D" id="3.40.190.10">
    <property type="entry name" value="Periplasmic binding protein-like II"/>
    <property type="match status" value="1"/>
</dbReference>
<reference evidence="3" key="1">
    <citation type="submission" date="2022-11" db="UniProtKB">
        <authorList>
            <consortium name="WormBaseParasite"/>
        </authorList>
    </citation>
    <scope>IDENTIFICATION</scope>
</reference>
<keyword evidence="1" id="KW-0812">Transmembrane</keyword>
<evidence type="ECO:0000313" key="3">
    <source>
        <dbReference type="WBParaSite" id="scaffold104_cov161.g280"/>
    </source>
</evidence>